<dbReference type="Pfam" id="PF03184">
    <property type="entry name" value="DDE_1"/>
    <property type="match status" value="1"/>
</dbReference>
<name>A0ABM4B1D8_HYDVU</name>
<evidence type="ECO:0000259" key="2">
    <source>
        <dbReference type="Pfam" id="PF03184"/>
    </source>
</evidence>
<feature type="compositionally biased region" description="Basic residues" evidence="1">
    <location>
        <begin position="471"/>
        <end position="481"/>
    </location>
</feature>
<feature type="domain" description="DDE-1" evidence="2">
    <location>
        <begin position="146"/>
        <end position="278"/>
    </location>
</feature>
<gene>
    <name evidence="4" type="primary">LOC136074219</name>
</gene>
<evidence type="ECO:0000313" key="3">
    <source>
        <dbReference type="Proteomes" id="UP001652625"/>
    </source>
</evidence>
<evidence type="ECO:0000313" key="4">
    <source>
        <dbReference type="RefSeq" id="XP_065642597.1"/>
    </source>
</evidence>
<dbReference type="Gene3D" id="3.30.420.10">
    <property type="entry name" value="Ribonuclease H-like superfamily/Ribonuclease H"/>
    <property type="match status" value="1"/>
</dbReference>
<dbReference type="InterPro" id="IPR050863">
    <property type="entry name" value="CenT-Element_Derived"/>
</dbReference>
<dbReference type="PANTHER" id="PTHR19303:SF74">
    <property type="entry name" value="POGO TRANSPOSABLE ELEMENT WITH KRAB DOMAIN"/>
    <property type="match status" value="1"/>
</dbReference>
<dbReference type="PANTHER" id="PTHR19303">
    <property type="entry name" value="TRANSPOSON"/>
    <property type="match status" value="1"/>
</dbReference>
<reference evidence="4" key="2">
    <citation type="submission" date="2025-08" db="UniProtKB">
        <authorList>
            <consortium name="RefSeq"/>
        </authorList>
    </citation>
    <scope>IDENTIFICATION</scope>
</reference>
<feature type="compositionally biased region" description="Basic and acidic residues" evidence="1">
    <location>
        <begin position="436"/>
        <end position="461"/>
    </location>
</feature>
<dbReference type="Proteomes" id="UP001652625">
    <property type="component" value="Chromosome 01"/>
</dbReference>
<dbReference type="InterPro" id="IPR036397">
    <property type="entry name" value="RNaseH_sf"/>
</dbReference>
<accession>A0ABM4B1D8</accession>
<feature type="region of interest" description="Disordered" evidence="1">
    <location>
        <begin position="410"/>
        <end position="504"/>
    </location>
</feature>
<organism evidence="3 4">
    <name type="scientific">Hydra vulgaris</name>
    <name type="common">Hydra</name>
    <name type="synonym">Hydra attenuata</name>
    <dbReference type="NCBI Taxonomy" id="6087"/>
    <lineage>
        <taxon>Eukaryota</taxon>
        <taxon>Metazoa</taxon>
        <taxon>Cnidaria</taxon>
        <taxon>Hydrozoa</taxon>
        <taxon>Hydroidolina</taxon>
        <taxon>Anthoathecata</taxon>
        <taxon>Aplanulata</taxon>
        <taxon>Hydridae</taxon>
        <taxon>Hydra</taxon>
    </lineage>
</organism>
<evidence type="ECO:0000256" key="1">
    <source>
        <dbReference type="SAM" id="MobiDB-lite"/>
    </source>
</evidence>
<dbReference type="InterPro" id="IPR004875">
    <property type="entry name" value="DDE_SF_endonuclease_dom"/>
</dbReference>
<keyword evidence="3" id="KW-1185">Reference proteome</keyword>
<protein>
    <submittedName>
        <fullName evidence="4">Uncharacterized protein LOC136074219</fullName>
    </submittedName>
</protein>
<dbReference type="RefSeq" id="XP_065642597.1">
    <property type="nucleotide sequence ID" value="XM_065786525.1"/>
</dbReference>
<reference evidence="3" key="1">
    <citation type="submission" date="2025-05" db="UniProtKB">
        <authorList>
            <consortium name="RefSeq"/>
        </authorList>
    </citation>
    <scope>NUCLEOTIDE SEQUENCE [LARGE SCALE GENOMIC DNA]</scope>
</reference>
<proteinExistence type="predicted"/>
<dbReference type="GeneID" id="136074219"/>
<sequence length="533" mass="60584">MSNITEAIIVDLLKFMSDIDFGLNRKDVFIVVENYLKESNQRSLFKDGKPTRKWYSGFMNKYRKEICPRKVSGMQTIRAVATQPAIIDNWFEQLAVAYNEHNLGDKPFQIFNCDESGLQFDQGKVKINCRKGTKNPKKLAPSNEKQMTTILTCCDAFGNYLPHQIIYKGKHVMNDWCKGGAQNVYYNSSSSGWMESEHFLSWFKTVFLPHANKLSGFKVLILDGHASHMSLELKKKALENSILLWCLPAHTSHFLQPLDVDVFITVKGVWKRIVESYLTKNHFQSLTNRHFPAMFKDLIQNGGFKPENARSGFKNTGIFPLDRSQISSSIGAVFQAVENNNIENLFDSSTVSSPLVMGNATNTPNTPSRISNREFLLKSFATLNNAVQQVGKDINISVLNLRDQLTPTLNKRVQKSERTKRPANYNMTSADAIGYDEAKQASKKQKIDEQAAKKFTREQKKISTATQRAKNAQKREKKKLRQSQSSKIPGKKGKKTKNQLEDPHFPQASNKILVSDDLLCYSCEINWTNNLDN</sequence>